<dbReference type="GeneID" id="67211494"/>
<dbReference type="Gene3D" id="3.40.50.1860">
    <property type="match status" value="1"/>
</dbReference>
<gene>
    <name evidence="2" type="ORF">ACFFOL_03990</name>
</gene>
<dbReference type="InterPro" id="IPR001920">
    <property type="entry name" value="Asp/Glu_race"/>
</dbReference>
<dbReference type="Proteomes" id="UP001589595">
    <property type="component" value="Unassembled WGS sequence"/>
</dbReference>
<name>A0ABD5MHN3_9EURY</name>
<reference evidence="2" key="1">
    <citation type="submission" date="2024-09" db="EMBL/GenBank/DDBJ databases">
        <authorList>
            <person name="Sun Q."/>
        </authorList>
    </citation>
    <scope>NUCLEOTIDE SEQUENCE [LARGE SCALE GENOMIC DNA]</scope>
    <source>
        <strain evidence="2">JCM 31273</strain>
    </source>
</reference>
<dbReference type="InterPro" id="IPR053714">
    <property type="entry name" value="Iso_Racemase_Enz_sf"/>
</dbReference>
<accession>A0ABD5MHN3</accession>
<evidence type="ECO:0000256" key="1">
    <source>
        <dbReference type="ARBA" id="ARBA00038414"/>
    </source>
</evidence>
<dbReference type="Pfam" id="PF01177">
    <property type="entry name" value="Asp_Glu_race"/>
    <property type="match status" value="1"/>
</dbReference>
<keyword evidence="3" id="KW-1185">Reference proteome</keyword>
<dbReference type="EMBL" id="JBHMAJ010000002">
    <property type="protein sequence ID" value="MFB9823348.1"/>
    <property type="molecule type" value="Genomic_DNA"/>
</dbReference>
<comment type="caution">
    <text evidence="2">The sequence shown here is derived from an EMBL/GenBank/DDBJ whole genome shotgun (WGS) entry which is preliminary data.</text>
</comment>
<dbReference type="Gene3D" id="3.40.50.12500">
    <property type="match status" value="1"/>
</dbReference>
<dbReference type="RefSeq" id="WP_225935107.1">
    <property type="nucleotide sequence ID" value="NZ_CP082286.1"/>
</dbReference>
<evidence type="ECO:0000313" key="2">
    <source>
        <dbReference type="EMBL" id="MFB9823348.1"/>
    </source>
</evidence>
<proteinExistence type="inferred from homology"/>
<sequence>MGVLRVLTQDDPEAVSLHGQIIESHFPNIDTISQCIPDHPDGIPSVDAEADALPYVEELGRELAADVDVVGISCALDPAVDSLDAELDVPVIGAGASVAAAARARGERVGTLGLESGTAPVVRELLGDNLQARAVVEGAETTNYLTTSEGHDAIRASVQRLADAGCDVVAPSCTGLTTSGVLADLGDSLEIPIVDPVLAMAAIGTTAVYPVTAVPE</sequence>
<protein>
    <submittedName>
        <fullName evidence="2">Aspartate/glutamate racemase family protein</fullName>
    </submittedName>
</protein>
<dbReference type="InterPro" id="IPR015942">
    <property type="entry name" value="Asp/Glu/hydantoin_racemase"/>
</dbReference>
<evidence type="ECO:0000313" key="3">
    <source>
        <dbReference type="Proteomes" id="UP001589595"/>
    </source>
</evidence>
<organism evidence="2 3">
    <name type="scientific">Halobaculum roseum</name>
    <dbReference type="NCBI Taxonomy" id="2175149"/>
    <lineage>
        <taxon>Archaea</taxon>
        <taxon>Methanobacteriati</taxon>
        <taxon>Methanobacteriota</taxon>
        <taxon>Stenosarchaea group</taxon>
        <taxon>Halobacteria</taxon>
        <taxon>Halobacteriales</taxon>
        <taxon>Haloferacaceae</taxon>
        <taxon>Halobaculum</taxon>
    </lineage>
</organism>
<comment type="similarity">
    <text evidence="1">Belongs to the HyuE racemase family.</text>
</comment>
<dbReference type="AlphaFoldDB" id="A0ABD5MHN3"/>